<evidence type="ECO:0000256" key="3">
    <source>
        <dbReference type="ARBA" id="ARBA00023125"/>
    </source>
</evidence>
<dbReference type="Pfam" id="PF03466">
    <property type="entry name" value="LysR_substrate"/>
    <property type="match status" value="1"/>
</dbReference>
<dbReference type="EMBL" id="JAPMOU010000024">
    <property type="protein sequence ID" value="MDE1463797.1"/>
    <property type="molecule type" value="Genomic_DNA"/>
</dbReference>
<dbReference type="PANTHER" id="PTHR30537">
    <property type="entry name" value="HTH-TYPE TRANSCRIPTIONAL REGULATOR"/>
    <property type="match status" value="1"/>
</dbReference>
<comment type="caution">
    <text evidence="6">The sequence shown here is derived from an EMBL/GenBank/DDBJ whole genome shotgun (WGS) entry which is preliminary data.</text>
</comment>
<reference evidence="6 7" key="1">
    <citation type="submission" date="2022-11" db="EMBL/GenBank/DDBJ databases">
        <title>Spartinivicinus poritis sp. nov., isolated from scleractinian coral Porites lutea.</title>
        <authorList>
            <person name="Zhang G."/>
            <person name="Cai L."/>
            <person name="Wei Q."/>
        </authorList>
    </citation>
    <scope>NUCLEOTIDE SEQUENCE [LARGE SCALE GENOMIC DNA]</scope>
    <source>
        <strain evidence="6 7">A2-2</strain>
    </source>
</reference>
<dbReference type="InterPro" id="IPR036388">
    <property type="entry name" value="WH-like_DNA-bd_sf"/>
</dbReference>
<evidence type="ECO:0000313" key="7">
    <source>
        <dbReference type="Proteomes" id="UP001528823"/>
    </source>
</evidence>
<dbReference type="PANTHER" id="PTHR30537:SF5">
    <property type="entry name" value="HTH-TYPE TRANSCRIPTIONAL ACTIVATOR TTDR-RELATED"/>
    <property type="match status" value="1"/>
</dbReference>
<feature type="domain" description="HTH lysR-type" evidence="5">
    <location>
        <begin position="8"/>
        <end position="59"/>
    </location>
</feature>
<gene>
    <name evidence="6" type="ORF">ORQ98_17740</name>
</gene>
<keyword evidence="2" id="KW-0805">Transcription regulation</keyword>
<evidence type="ECO:0000259" key="5">
    <source>
        <dbReference type="PROSITE" id="PS50931"/>
    </source>
</evidence>
<evidence type="ECO:0000256" key="4">
    <source>
        <dbReference type="ARBA" id="ARBA00023163"/>
    </source>
</evidence>
<dbReference type="Gene3D" id="3.40.190.290">
    <property type="match status" value="1"/>
</dbReference>
<evidence type="ECO:0000256" key="2">
    <source>
        <dbReference type="ARBA" id="ARBA00023015"/>
    </source>
</evidence>
<keyword evidence="3" id="KW-0238">DNA-binding</keyword>
<protein>
    <submittedName>
        <fullName evidence="6">LysR family transcriptional regulator</fullName>
    </submittedName>
</protein>
<accession>A0ABT5UE49</accession>
<dbReference type="InterPro" id="IPR000847">
    <property type="entry name" value="LysR_HTH_N"/>
</dbReference>
<evidence type="ECO:0000256" key="1">
    <source>
        <dbReference type="ARBA" id="ARBA00009437"/>
    </source>
</evidence>
<dbReference type="Gene3D" id="1.10.10.10">
    <property type="entry name" value="Winged helix-like DNA-binding domain superfamily/Winged helix DNA-binding domain"/>
    <property type="match status" value="1"/>
</dbReference>
<keyword evidence="7" id="KW-1185">Reference proteome</keyword>
<organism evidence="6 7">
    <name type="scientific">Spartinivicinus poritis</name>
    <dbReference type="NCBI Taxonomy" id="2994640"/>
    <lineage>
        <taxon>Bacteria</taxon>
        <taxon>Pseudomonadati</taxon>
        <taxon>Pseudomonadota</taxon>
        <taxon>Gammaproteobacteria</taxon>
        <taxon>Oceanospirillales</taxon>
        <taxon>Zooshikellaceae</taxon>
        <taxon>Spartinivicinus</taxon>
    </lineage>
</organism>
<dbReference type="RefSeq" id="WP_274690125.1">
    <property type="nucleotide sequence ID" value="NZ_JAPMOU010000024.1"/>
</dbReference>
<keyword evidence="4" id="KW-0804">Transcription</keyword>
<dbReference type="InterPro" id="IPR058163">
    <property type="entry name" value="LysR-type_TF_proteobact-type"/>
</dbReference>
<dbReference type="InterPro" id="IPR036390">
    <property type="entry name" value="WH_DNA-bd_sf"/>
</dbReference>
<comment type="similarity">
    <text evidence="1">Belongs to the LysR transcriptional regulatory family.</text>
</comment>
<dbReference type="Proteomes" id="UP001528823">
    <property type="component" value="Unassembled WGS sequence"/>
</dbReference>
<dbReference type="Pfam" id="PF00126">
    <property type="entry name" value="HTH_1"/>
    <property type="match status" value="1"/>
</dbReference>
<dbReference type="SUPFAM" id="SSF46785">
    <property type="entry name" value="Winged helix' DNA-binding domain"/>
    <property type="match status" value="1"/>
</dbReference>
<dbReference type="PROSITE" id="PS50931">
    <property type="entry name" value="HTH_LYSR"/>
    <property type="match status" value="1"/>
</dbReference>
<name>A0ABT5UE49_9GAMM</name>
<dbReference type="InterPro" id="IPR005119">
    <property type="entry name" value="LysR_subst-bd"/>
</dbReference>
<dbReference type="SUPFAM" id="SSF53850">
    <property type="entry name" value="Periplasmic binding protein-like II"/>
    <property type="match status" value="1"/>
</dbReference>
<evidence type="ECO:0000313" key="6">
    <source>
        <dbReference type="EMBL" id="MDE1463797.1"/>
    </source>
</evidence>
<proteinExistence type="inferred from homology"/>
<dbReference type="CDD" id="cd08422">
    <property type="entry name" value="PBP2_CrgA_like"/>
    <property type="match status" value="1"/>
</dbReference>
<sequence length="296" mass="32967">MAAIADYRTFLEIVHCGSISAAGRKLGLSPANVSAALARLEKSYQIRLLSRTTRSQQLTYEGEKFYQYCLAVADQETELINELTNQHELAGWISISCTQDFGRNILLPIINTFIANHPKIQINLHLTDQLSDLVREGIDLAIRLGPLKDSSMVARKLADNRRVLVASPKYLAKYNCPNTLNELSLHNCLTYSQSGERQTEWRFSNKGNPVSININATHTSSNGEVIKLLALAGKGIALKSIWDVTQEIKDGQLVTILDEFAAESGAVYAVFPNRKFVPQRVSVLIEHLKEVLENVM</sequence>